<evidence type="ECO:0000256" key="1">
    <source>
        <dbReference type="SAM" id="MobiDB-lite"/>
    </source>
</evidence>
<feature type="compositionally biased region" description="Basic and acidic residues" evidence="1">
    <location>
        <begin position="100"/>
        <end position="110"/>
    </location>
</feature>
<evidence type="ECO:0000313" key="2">
    <source>
        <dbReference type="EMBL" id="KAK1682560.1"/>
    </source>
</evidence>
<name>A0AAD8WVU2_LOLMU</name>
<keyword evidence="3" id="KW-1185">Reference proteome</keyword>
<organism evidence="2 3">
    <name type="scientific">Lolium multiflorum</name>
    <name type="common">Italian ryegrass</name>
    <name type="synonym">Lolium perenne subsp. multiflorum</name>
    <dbReference type="NCBI Taxonomy" id="4521"/>
    <lineage>
        <taxon>Eukaryota</taxon>
        <taxon>Viridiplantae</taxon>
        <taxon>Streptophyta</taxon>
        <taxon>Embryophyta</taxon>
        <taxon>Tracheophyta</taxon>
        <taxon>Spermatophyta</taxon>
        <taxon>Magnoliopsida</taxon>
        <taxon>Liliopsida</taxon>
        <taxon>Poales</taxon>
        <taxon>Poaceae</taxon>
        <taxon>BOP clade</taxon>
        <taxon>Pooideae</taxon>
        <taxon>Poodae</taxon>
        <taxon>Poeae</taxon>
        <taxon>Poeae Chloroplast Group 2 (Poeae type)</taxon>
        <taxon>Loliodinae</taxon>
        <taxon>Loliinae</taxon>
        <taxon>Lolium</taxon>
    </lineage>
</organism>
<dbReference type="Proteomes" id="UP001231189">
    <property type="component" value="Unassembled WGS sequence"/>
</dbReference>
<feature type="compositionally biased region" description="Low complexity" evidence="1">
    <location>
        <begin position="179"/>
        <end position="190"/>
    </location>
</feature>
<feature type="compositionally biased region" description="Polar residues" evidence="1">
    <location>
        <begin position="209"/>
        <end position="222"/>
    </location>
</feature>
<dbReference type="AlphaFoldDB" id="A0AAD8WVU2"/>
<comment type="caution">
    <text evidence="2">The sequence shown here is derived from an EMBL/GenBank/DDBJ whole genome shotgun (WGS) entry which is preliminary data.</text>
</comment>
<proteinExistence type="predicted"/>
<protein>
    <submittedName>
        <fullName evidence="2">Uncharacterized protein</fullName>
    </submittedName>
</protein>
<gene>
    <name evidence="2" type="ORF">QYE76_043408</name>
</gene>
<feature type="region of interest" description="Disordered" evidence="1">
    <location>
        <begin position="78"/>
        <end position="231"/>
    </location>
</feature>
<accession>A0AAD8WVU2</accession>
<reference evidence="2" key="1">
    <citation type="submission" date="2023-07" db="EMBL/GenBank/DDBJ databases">
        <title>A chromosome-level genome assembly of Lolium multiflorum.</title>
        <authorList>
            <person name="Chen Y."/>
            <person name="Copetti D."/>
            <person name="Kolliker R."/>
            <person name="Studer B."/>
        </authorList>
    </citation>
    <scope>NUCLEOTIDE SEQUENCE</scope>
    <source>
        <strain evidence="2">02402/16</strain>
        <tissue evidence="2">Leaf</tissue>
    </source>
</reference>
<sequence>MYSGDNDVDRLSKDLFVKDLEKIIRRFTSLGKKHEVPSSCRVEPYSASHALPENHQILFSLPPLTEGGEVDGRVVVTDDSQETSLPESEAADSQKSAASSEKETWSKRSDSGYSISPFLAVSPGRKRKRDDVEDSGSSKPTEPTGEETSPKDEGNFDPYDYVGAVSSPEERFEEEEPAAHATAATSTSNTLVISEEHRTDAETSPPPQQNVETSTPATSPQAPLTKKAKIGAGSTQEIVIPLVKDLLNVATQFIGFRDEVATLREALRKAEEHADALEAKLKSSEAARKKAKNEAASVEDLRQRLQTAEDALSEKEARQIKRENAIIARFDTQNRRFIRRMGEEFTLHEGAEDQLLDTISILELHGDLARTKISNARTAFKRLFPHFFPKETQQGFSLSLSSVFWGTIALVAASEQNVDWAKGGSPKGLNKEKWKAMVRDVKPHSKKVLAYLNPKSAASTSTARTEVK</sequence>
<evidence type="ECO:0000313" key="3">
    <source>
        <dbReference type="Proteomes" id="UP001231189"/>
    </source>
</evidence>
<feature type="compositionally biased region" description="Polar residues" evidence="1">
    <location>
        <begin position="82"/>
        <end position="99"/>
    </location>
</feature>
<feature type="region of interest" description="Disordered" evidence="1">
    <location>
        <begin position="281"/>
        <end position="300"/>
    </location>
</feature>
<dbReference type="EMBL" id="JAUUTY010000002">
    <property type="protein sequence ID" value="KAK1682560.1"/>
    <property type="molecule type" value="Genomic_DNA"/>
</dbReference>